<dbReference type="SUPFAM" id="SSF52540">
    <property type="entry name" value="P-loop containing nucleoside triphosphate hydrolases"/>
    <property type="match status" value="1"/>
</dbReference>
<dbReference type="PANTHER" id="PTHR35807">
    <property type="entry name" value="TRANSCRIPTIONAL REGULATOR REDD-RELATED"/>
    <property type="match status" value="1"/>
</dbReference>
<dbReference type="Pfam" id="PF03704">
    <property type="entry name" value="BTAD"/>
    <property type="match status" value="1"/>
</dbReference>
<feature type="domain" description="OmpR/PhoB-type" evidence="5">
    <location>
        <begin position="1"/>
        <end position="90"/>
    </location>
</feature>
<comment type="similarity">
    <text evidence="1">Belongs to the AfsR/DnrI/RedD regulatory family.</text>
</comment>
<dbReference type="GO" id="GO:0006355">
    <property type="term" value="P:regulation of DNA-templated transcription"/>
    <property type="evidence" value="ECO:0007669"/>
    <property type="project" value="InterPro"/>
</dbReference>
<evidence type="ECO:0000313" key="6">
    <source>
        <dbReference type="EMBL" id="CAB5007149.1"/>
    </source>
</evidence>
<keyword evidence="2" id="KW-0805">Transcription regulation</keyword>
<proteinExistence type="inferred from homology"/>
<evidence type="ECO:0000256" key="2">
    <source>
        <dbReference type="ARBA" id="ARBA00023015"/>
    </source>
</evidence>
<dbReference type="Gene3D" id="3.40.50.300">
    <property type="entry name" value="P-loop containing nucleotide triphosphate hydrolases"/>
    <property type="match status" value="1"/>
</dbReference>
<dbReference type="SUPFAM" id="SSF46894">
    <property type="entry name" value="C-terminal effector domain of the bipartite response regulators"/>
    <property type="match status" value="1"/>
</dbReference>
<name>A0A6J7PU80_9ZZZZ</name>
<dbReference type="InterPro" id="IPR036388">
    <property type="entry name" value="WH-like_DNA-bd_sf"/>
</dbReference>
<dbReference type="InterPro" id="IPR001867">
    <property type="entry name" value="OmpR/PhoB-type_DNA-bd"/>
</dbReference>
<dbReference type="SMART" id="SM01043">
    <property type="entry name" value="BTAD"/>
    <property type="match status" value="1"/>
</dbReference>
<dbReference type="InterPro" id="IPR016032">
    <property type="entry name" value="Sig_transdc_resp-reg_C-effctor"/>
</dbReference>
<dbReference type="Gene3D" id="1.25.40.10">
    <property type="entry name" value="Tetratricopeptide repeat domain"/>
    <property type="match status" value="1"/>
</dbReference>
<dbReference type="SUPFAM" id="SSF48452">
    <property type="entry name" value="TPR-like"/>
    <property type="match status" value="1"/>
</dbReference>
<dbReference type="EMBL" id="CAFBOZ010000138">
    <property type="protein sequence ID" value="CAB5007149.1"/>
    <property type="molecule type" value="Genomic_DNA"/>
</dbReference>
<dbReference type="CDD" id="cd15831">
    <property type="entry name" value="BTAD"/>
    <property type="match status" value="1"/>
</dbReference>
<dbReference type="InterPro" id="IPR051677">
    <property type="entry name" value="AfsR-DnrI-RedD_regulator"/>
</dbReference>
<sequence>MRLRLLGAPMATLDDGREVAVPPGKPARLLAALALEPGTVLDRDGLVEAVWGDSPPASLRNALHVYVSRLRSLLGSDRIATAGTGYLLSIGHLDVDVTHFEKLLDTASAAEATSGADSAESAYLEALALYRGPLLAGESLSTTLAAARRRLHERHSFAREGLLGARLASASPSDAAELISLAREMVDEEPLREVRHVMLMQSLNLGGRTPEALEAYRSARALLVASLGLEPGIGLRRARAQLLSGNPLLSWTPLAAVIDESPRPALHGALIGRERELAALSRLVSERRLVTISGPGGVGKTRLALEIREAMSPFFAGRSALVDLATVSSPEEAERVVSEALTEACTAGIAGSASTESLRDAVGRAPTLLVLDSCEHVDVTPLVQHLTHDLPSLSVLTASRRPLGAESEVVVSLEGLAAGSANQGPDELRKTPGVSLYLLRAIEAAHPVDDDMVPEVATLVRKFDGLPLAIEIAAAHPDGGRPALLLDRPILELAEFPRRDARGRNRSLAESLAWSVDQLSPPAQRVLRALAELPPHTPEALAVDSASVGNSPARDAMGLDELARWSLIRRPLDTRTPVVSLPESLADYVRSTLEPEERLDVHERIRASLARASAELITRPLAIPVTAQASAQVQALQSAALAALAWQEPWADPAARALTMLLLIDADLDHQHHTLLVEGLESGMTDDVSPDLRYDLHRARLGFALATSDSETVATLTERIRSMLPDVDSVRQAAWAVDSVFLALEEGRFLDADTLSEQAWSAAAACQPQQAPLRVRAARARMHATRLHRGLDEGVSQALTVAALAELADSAESISAFGEAAEILVSAGELTLGASYTRKAADRALRWNSPHSLVYVLSLADIALESGNLDEAQAIIMLLLERVRRRGDDRYQKWCLIRLALIAARGGDATRSATLLGASSTVSVTAGWESDPDVCDLRDQLPATLGGSGYRSAFDRGAAAPRGWVAAVLEEPVSLPTTLHPSLVSALTVD</sequence>
<dbReference type="GO" id="GO:0003677">
    <property type="term" value="F:DNA binding"/>
    <property type="evidence" value="ECO:0007669"/>
    <property type="project" value="UniProtKB-KW"/>
</dbReference>
<dbReference type="Pfam" id="PF00486">
    <property type="entry name" value="Trans_reg_C"/>
    <property type="match status" value="1"/>
</dbReference>
<evidence type="ECO:0000259" key="5">
    <source>
        <dbReference type="PROSITE" id="PS51755"/>
    </source>
</evidence>
<keyword evidence="3" id="KW-0238">DNA-binding</keyword>
<dbReference type="PANTHER" id="PTHR35807:SF1">
    <property type="entry name" value="TRANSCRIPTIONAL REGULATOR REDD"/>
    <property type="match status" value="1"/>
</dbReference>
<dbReference type="AlphaFoldDB" id="A0A6J7PU80"/>
<accession>A0A6J7PU80</accession>
<keyword evidence="4" id="KW-0804">Transcription</keyword>
<dbReference type="InterPro" id="IPR011990">
    <property type="entry name" value="TPR-like_helical_dom_sf"/>
</dbReference>
<dbReference type="Gene3D" id="1.10.10.10">
    <property type="entry name" value="Winged helix-like DNA-binding domain superfamily/Winged helix DNA-binding domain"/>
    <property type="match status" value="1"/>
</dbReference>
<dbReference type="GO" id="GO:0000160">
    <property type="term" value="P:phosphorelay signal transduction system"/>
    <property type="evidence" value="ECO:0007669"/>
    <property type="project" value="InterPro"/>
</dbReference>
<evidence type="ECO:0000256" key="3">
    <source>
        <dbReference type="ARBA" id="ARBA00023125"/>
    </source>
</evidence>
<dbReference type="PROSITE" id="PS51755">
    <property type="entry name" value="OMPR_PHOB"/>
    <property type="match status" value="1"/>
</dbReference>
<evidence type="ECO:0000256" key="1">
    <source>
        <dbReference type="ARBA" id="ARBA00005820"/>
    </source>
</evidence>
<gene>
    <name evidence="6" type="ORF">UFOPK3992_01046</name>
</gene>
<dbReference type="InterPro" id="IPR005158">
    <property type="entry name" value="BTAD"/>
</dbReference>
<dbReference type="SMART" id="SM00862">
    <property type="entry name" value="Trans_reg_C"/>
    <property type="match status" value="1"/>
</dbReference>
<evidence type="ECO:0000256" key="4">
    <source>
        <dbReference type="ARBA" id="ARBA00023163"/>
    </source>
</evidence>
<dbReference type="InterPro" id="IPR027417">
    <property type="entry name" value="P-loop_NTPase"/>
</dbReference>
<protein>
    <submittedName>
        <fullName evidence="6">Unannotated protein</fullName>
    </submittedName>
</protein>
<reference evidence="6" key="1">
    <citation type="submission" date="2020-05" db="EMBL/GenBank/DDBJ databases">
        <authorList>
            <person name="Chiriac C."/>
            <person name="Salcher M."/>
            <person name="Ghai R."/>
            <person name="Kavagutti S V."/>
        </authorList>
    </citation>
    <scope>NUCLEOTIDE SEQUENCE</scope>
</reference>
<organism evidence="6">
    <name type="scientific">freshwater metagenome</name>
    <dbReference type="NCBI Taxonomy" id="449393"/>
    <lineage>
        <taxon>unclassified sequences</taxon>
        <taxon>metagenomes</taxon>
        <taxon>ecological metagenomes</taxon>
    </lineage>
</organism>